<gene>
    <name evidence="2" type="ORF">GCM10007301_52330</name>
</gene>
<evidence type="ECO:0000313" key="3">
    <source>
        <dbReference type="Proteomes" id="UP000606044"/>
    </source>
</evidence>
<accession>A0A917CGV0</accession>
<name>A0A917CGV0_9HYPH</name>
<comment type="caution">
    <text evidence="2">The sequence shown here is derived from an EMBL/GenBank/DDBJ whole genome shotgun (WGS) entry which is preliminary data.</text>
</comment>
<dbReference type="Proteomes" id="UP000606044">
    <property type="component" value="Unassembled WGS sequence"/>
</dbReference>
<sequence length="101" mass="10223">MHIVVSAGSGHSESPPGREVDESDTDARLPSEIVGGGSPCAPRNSGLATISRDAVRAAGGDDARIVEIVALGAENSFTSLINKVVCTDVEPLTIDAPVQAA</sequence>
<protein>
    <submittedName>
        <fullName evidence="2">Uncharacterized protein</fullName>
    </submittedName>
</protein>
<evidence type="ECO:0000313" key="2">
    <source>
        <dbReference type="EMBL" id="GGF85999.1"/>
    </source>
</evidence>
<reference evidence="2" key="2">
    <citation type="submission" date="2020-09" db="EMBL/GenBank/DDBJ databases">
        <authorList>
            <person name="Sun Q."/>
            <person name="Sedlacek I."/>
        </authorList>
    </citation>
    <scope>NUCLEOTIDE SEQUENCE</scope>
    <source>
        <strain evidence="2">CCM 7897</strain>
    </source>
</reference>
<keyword evidence="3" id="KW-1185">Reference proteome</keyword>
<dbReference type="RefSeq" id="WP_188583822.1">
    <property type="nucleotide sequence ID" value="NZ_BMCT01000011.1"/>
</dbReference>
<feature type="region of interest" description="Disordered" evidence="1">
    <location>
        <begin position="1"/>
        <end position="46"/>
    </location>
</feature>
<dbReference type="EMBL" id="BMCT01000011">
    <property type="protein sequence ID" value="GGF85999.1"/>
    <property type="molecule type" value="Genomic_DNA"/>
</dbReference>
<organism evidence="2 3">
    <name type="scientific">Azorhizobium oxalatiphilum</name>
    <dbReference type="NCBI Taxonomy" id="980631"/>
    <lineage>
        <taxon>Bacteria</taxon>
        <taxon>Pseudomonadati</taxon>
        <taxon>Pseudomonadota</taxon>
        <taxon>Alphaproteobacteria</taxon>
        <taxon>Hyphomicrobiales</taxon>
        <taxon>Xanthobacteraceae</taxon>
        <taxon>Azorhizobium</taxon>
    </lineage>
</organism>
<feature type="compositionally biased region" description="Basic and acidic residues" evidence="1">
    <location>
        <begin position="16"/>
        <end position="29"/>
    </location>
</feature>
<proteinExistence type="predicted"/>
<reference evidence="2" key="1">
    <citation type="journal article" date="2014" name="Int. J. Syst. Evol. Microbiol.">
        <title>Complete genome sequence of Corynebacterium casei LMG S-19264T (=DSM 44701T), isolated from a smear-ripened cheese.</title>
        <authorList>
            <consortium name="US DOE Joint Genome Institute (JGI-PGF)"/>
            <person name="Walter F."/>
            <person name="Albersmeier A."/>
            <person name="Kalinowski J."/>
            <person name="Ruckert C."/>
        </authorList>
    </citation>
    <scope>NUCLEOTIDE SEQUENCE</scope>
    <source>
        <strain evidence="2">CCM 7897</strain>
    </source>
</reference>
<dbReference type="AlphaFoldDB" id="A0A917CGV0"/>
<evidence type="ECO:0000256" key="1">
    <source>
        <dbReference type="SAM" id="MobiDB-lite"/>
    </source>
</evidence>